<evidence type="ECO:0008006" key="2">
    <source>
        <dbReference type="Google" id="ProtNLM"/>
    </source>
</evidence>
<sequence>MLTLPARQRRKNIVNPCWVSLGYNPLSLCFLDLNVLPMKKKYYWTCAFFLGLLFACNEEDDVLPKIQLVAPTAVSQVRYADDTYPNDSTDIRFVASGAWRAEVHCISPENSEISVSATWLQLSQYAGDSAGEYMLRITTRRNFSGRDRKAKIKISCGGEVVEILVEQRCCKRDGISLQRVQTIRFRDDLGPAYRSCYNTVNREGALYFSYDNDDRVVHIFDEIHGQAPVRDTVFAESYVVNYSFSPELQVKCLQRTSVRENIVDEEEVQYTFMANEQGLPEQVVESHAGYSKAYLLHYTDEKRLQDFRLSASGHHQPYAVHFDYVQNWLQAWEIQEVGDSVARRLSAPESVLYPHHYPTATLNLNPYGLYSFLTNQSYNIFALAGLLGEGSERLLEAIPTATWRPIHYPDQDYFDRYEVVPVFYPDVKQEPNPYGLQPVAYTFDEKGRLSTMTITEHYAYGVTGCEIYVGDELKVEDQPAHGYAYEIKNVKWYKVGEQQNRRTYFIEYQE</sequence>
<comment type="caution">
    <text evidence="1">The sequence shown here is derived from an EMBL/GenBank/DDBJ whole genome shotgun (WGS) entry which is preliminary data.</text>
</comment>
<gene>
    <name evidence="1" type="ORF">EVA_02891</name>
</gene>
<dbReference type="CDD" id="cd14948">
    <property type="entry name" value="BACON"/>
    <property type="match status" value="1"/>
</dbReference>
<name>J9GN37_9ZZZZ</name>
<dbReference type="EMBL" id="AMCI01000487">
    <property type="protein sequence ID" value="EJX08999.1"/>
    <property type="molecule type" value="Genomic_DNA"/>
</dbReference>
<proteinExistence type="predicted"/>
<reference evidence="1" key="1">
    <citation type="journal article" date="2012" name="PLoS ONE">
        <title>Gene sets for utilization of primary and secondary nutrition supplies in the distal gut of endangered iberian lynx.</title>
        <authorList>
            <person name="Alcaide M."/>
            <person name="Messina E."/>
            <person name="Richter M."/>
            <person name="Bargiela R."/>
            <person name="Peplies J."/>
            <person name="Huws S.A."/>
            <person name="Newbold C.J."/>
            <person name="Golyshin P.N."/>
            <person name="Simon M.A."/>
            <person name="Lopez G."/>
            <person name="Yakimov M.M."/>
            <person name="Ferrer M."/>
        </authorList>
    </citation>
    <scope>NUCLEOTIDE SEQUENCE</scope>
</reference>
<organism evidence="1">
    <name type="scientific">gut metagenome</name>
    <dbReference type="NCBI Taxonomy" id="749906"/>
    <lineage>
        <taxon>unclassified sequences</taxon>
        <taxon>metagenomes</taxon>
        <taxon>organismal metagenomes</taxon>
    </lineage>
</organism>
<protein>
    <recommendedName>
        <fullName evidence="2">BACON domain-containing protein</fullName>
    </recommendedName>
</protein>
<dbReference type="AlphaFoldDB" id="J9GN37"/>
<dbReference type="Gene3D" id="2.60.40.10">
    <property type="entry name" value="Immunoglobulins"/>
    <property type="match status" value="1"/>
</dbReference>
<dbReference type="InterPro" id="IPR013783">
    <property type="entry name" value="Ig-like_fold"/>
</dbReference>
<evidence type="ECO:0000313" key="1">
    <source>
        <dbReference type="EMBL" id="EJX08999.1"/>
    </source>
</evidence>
<dbReference type="InterPro" id="IPR024361">
    <property type="entry name" value="BACON"/>
</dbReference>
<accession>J9GN37</accession>